<dbReference type="AlphaFoldDB" id="A0A8X6VL80"/>
<proteinExistence type="predicted"/>
<evidence type="ECO:0000313" key="2">
    <source>
        <dbReference type="EMBL" id="GFY17179.1"/>
    </source>
</evidence>
<gene>
    <name evidence="2" type="ORF">TNCV_1089551</name>
</gene>
<feature type="region of interest" description="Disordered" evidence="1">
    <location>
        <begin position="44"/>
        <end position="64"/>
    </location>
</feature>
<organism evidence="2 3">
    <name type="scientific">Trichonephila clavipes</name>
    <name type="common">Golden silk orbweaver</name>
    <name type="synonym">Nephila clavipes</name>
    <dbReference type="NCBI Taxonomy" id="2585209"/>
    <lineage>
        <taxon>Eukaryota</taxon>
        <taxon>Metazoa</taxon>
        <taxon>Ecdysozoa</taxon>
        <taxon>Arthropoda</taxon>
        <taxon>Chelicerata</taxon>
        <taxon>Arachnida</taxon>
        <taxon>Araneae</taxon>
        <taxon>Araneomorphae</taxon>
        <taxon>Entelegynae</taxon>
        <taxon>Araneoidea</taxon>
        <taxon>Nephilidae</taxon>
        <taxon>Trichonephila</taxon>
    </lineage>
</organism>
<accession>A0A8X6VL80</accession>
<sequence length="79" mass="8560">MFKRSLKLECCDYFSSAPQPTLLLSSAAIAVILSPKSNSYIDSRVDRGGGFAPPPTPIRTSPDVISRMTSSRGQVAWVE</sequence>
<evidence type="ECO:0000256" key="1">
    <source>
        <dbReference type="SAM" id="MobiDB-lite"/>
    </source>
</evidence>
<dbReference type="Proteomes" id="UP000887159">
    <property type="component" value="Unassembled WGS sequence"/>
</dbReference>
<protein>
    <submittedName>
        <fullName evidence="2">Uncharacterized protein</fullName>
    </submittedName>
</protein>
<evidence type="ECO:0000313" key="3">
    <source>
        <dbReference type="Proteomes" id="UP000887159"/>
    </source>
</evidence>
<reference evidence="2" key="1">
    <citation type="submission" date="2020-08" db="EMBL/GenBank/DDBJ databases">
        <title>Multicomponent nature underlies the extraordinary mechanical properties of spider dragline silk.</title>
        <authorList>
            <person name="Kono N."/>
            <person name="Nakamura H."/>
            <person name="Mori M."/>
            <person name="Yoshida Y."/>
            <person name="Ohtoshi R."/>
            <person name="Malay A.D."/>
            <person name="Moran D.A.P."/>
            <person name="Tomita M."/>
            <person name="Numata K."/>
            <person name="Arakawa K."/>
        </authorList>
    </citation>
    <scope>NUCLEOTIDE SEQUENCE</scope>
</reference>
<dbReference type="EMBL" id="BMAU01021343">
    <property type="protein sequence ID" value="GFY17179.1"/>
    <property type="molecule type" value="Genomic_DNA"/>
</dbReference>
<keyword evidence="3" id="KW-1185">Reference proteome</keyword>
<comment type="caution">
    <text evidence="2">The sequence shown here is derived from an EMBL/GenBank/DDBJ whole genome shotgun (WGS) entry which is preliminary data.</text>
</comment>
<name>A0A8X6VL80_TRICX</name>